<keyword evidence="2" id="KW-1185">Reference proteome</keyword>
<reference evidence="1" key="1">
    <citation type="submission" date="2024-09" db="EMBL/GenBank/DDBJ databases">
        <title>Black Yeasts Isolated from many extreme environments.</title>
        <authorList>
            <person name="Coleine C."/>
            <person name="Stajich J.E."/>
            <person name="Selbmann L."/>
        </authorList>
    </citation>
    <scope>NUCLEOTIDE SEQUENCE</scope>
    <source>
        <strain evidence="1">CCFEE 5737</strain>
    </source>
</reference>
<accession>A0ACC3DWN2</accession>
<sequence>MPAAKEKEDLARIRDNQRRSRATRKAYLQELEAKYRKCEQHGIEASAEIQAAARKVLEENKRLRALLKRSGISDAEIGGFQHAQGESPGHHASPEMILDTMLSTRRPCSGLQPRPESILQLDVKAPISPQVAEPSRALLPQPLPHARFTASSTTLPPSLPLALAAPPAHIAPNLPYAAGEHPEPEHNVHARNQHQHQTYHYQSVQPASDWVQQSNDQYDTNQPYSHDDDDDPGSRNYSSCVHAANIIRSMRSDVGVELEADLGCKSIGQDCRVNNAVVFEVMDRYSGPSERA</sequence>
<evidence type="ECO:0000313" key="1">
    <source>
        <dbReference type="EMBL" id="KAK3081218.1"/>
    </source>
</evidence>
<dbReference type="EMBL" id="JAWDJW010000240">
    <property type="protein sequence ID" value="KAK3081218.1"/>
    <property type="molecule type" value="Genomic_DNA"/>
</dbReference>
<protein>
    <submittedName>
        <fullName evidence="1">Uncharacterized protein</fullName>
    </submittedName>
</protein>
<comment type="caution">
    <text evidence="1">The sequence shown here is derived from an EMBL/GenBank/DDBJ whole genome shotgun (WGS) entry which is preliminary data.</text>
</comment>
<proteinExistence type="predicted"/>
<organism evidence="1 2">
    <name type="scientific">Coniosporium uncinatum</name>
    <dbReference type="NCBI Taxonomy" id="93489"/>
    <lineage>
        <taxon>Eukaryota</taxon>
        <taxon>Fungi</taxon>
        <taxon>Dikarya</taxon>
        <taxon>Ascomycota</taxon>
        <taxon>Pezizomycotina</taxon>
        <taxon>Dothideomycetes</taxon>
        <taxon>Dothideomycetes incertae sedis</taxon>
        <taxon>Coniosporium</taxon>
    </lineage>
</organism>
<name>A0ACC3DWN2_9PEZI</name>
<gene>
    <name evidence="1" type="ORF">LTS18_008990</name>
</gene>
<dbReference type="Proteomes" id="UP001186974">
    <property type="component" value="Unassembled WGS sequence"/>
</dbReference>
<evidence type="ECO:0000313" key="2">
    <source>
        <dbReference type="Proteomes" id="UP001186974"/>
    </source>
</evidence>